<sequence>MASITSLQDKKLSKQKVDLQANAHGRPTSTEPLPAGAGRISDVLFQVLKMGWLPPSPDGIAMCQDGGL</sequence>
<feature type="region of interest" description="Disordered" evidence="1">
    <location>
        <begin position="1"/>
        <end position="36"/>
    </location>
</feature>
<proteinExistence type="predicted"/>
<feature type="compositionally biased region" description="Basic and acidic residues" evidence="1">
    <location>
        <begin position="8"/>
        <end position="17"/>
    </location>
</feature>
<accession>A0A1X7ACF1</accession>
<dbReference type="Proteomes" id="UP000194012">
    <property type="component" value="Unassembled WGS sequence"/>
</dbReference>
<dbReference type="RefSeq" id="WP_085828655.1">
    <property type="nucleotide sequence ID" value="NZ_FWFJ01000067.1"/>
</dbReference>
<gene>
    <name evidence="2" type="ORF">ROG8370_03759</name>
</gene>
<organism evidence="2 3">
    <name type="scientific">Roseovarius gaetbuli</name>
    <dbReference type="NCBI Taxonomy" id="1356575"/>
    <lineage>
        <taxon>Bacteria</taxon>
        <taxon>Pseudomonadati</taxon>
        <taxon>Pseudomonadota</taxon>
        <taxon>Alphaproteobacteria</taxon>
        <taxon>Rhodobacterales</taxon>
        <taxon>Roseobacteraceae</taxon>
        <taxon>Roseovarius</taxon>
    </lineage>
</organism>
<dbReference type="EMBL" id="FWFJ01000067">
    <property type="protein sequence ID" value="SLN75222.1"/>
    <property type="molecule type" value="Genomic_DNA"/>
</dbReference>
<dbReference type="AlphaFoldDB" id="A0A1X7ACF1"/>
<evidence type="ECO:0000313" key="3">
    <source>
        <dbReference type="Proteomes" id="UP000194012"/>
    </source>
</evidence>
<evidence type="ECO:0000256" key="1">
    <source>
        <dbReference type="SAM" id="MobiDB-lite"/>
    </source>
</evidence>
<evidence type="ECO:0000313" key="2">
    <source>
        <dbReference type="EMBL" id="SLN75222.1"/>
    </source>
</evidence>
<name>A0A1X7ACF1_9RHOB</name>
<keyword evidence="3" id="KW-1185">Reference proteome</keyword>
<reference evidence="3" key="1">
    <citation type="submission" date="2017-03" db="EMBL/GenBank/DDBJ databases">
        <authorList>
            <person name="Rodrigo-Torres L."/>
            <person name="Arahal R.D."/>
            <person name="Lucena T."/>
        </authorList>
    </citation>
    <scope>NUCLEOTIDE SEQUENCE [LARGE SCALE GENOMIC DNA]</scope>
    <source>
        <strain evidence="3">CECT 8370</strain>
    </source>
</reference>
<protein>
    <submittedName>
        <fullName evidence="2">Uncharacterized protein</fullName>
    </submittedName>
</protein>